<dbReference type="InterPro" id="IPR015424">
    <property type="entry name" value="PyrdxlP-dep_Trfase"/>
</dbReference>
<proteinExistence type="inferred from homology"/>
<dbReference type="Gene3D" id="3.90.1150.10">
    <property type="entry name" value="Aspartate Aminotransferase, domain 1"/>
    <property type="match status" value="1"/>
</dbReference>
<reference evidence="17 18" key="1">
    <citation type="journal article" date="2007" name="J. Bacteriol.">
        <title>The complete genome sequence of Roseobacter denitrificans reveals a mixotrophic rather than photosynthetic metabolism.</title>
        <authorList>
            <person name="Swingley W.D."/>
            <person name="Sadekar S."/>
            <person name="Mastrian S.D."/>
            <person name="Matthies H.J."/>
            <person name="Hao J."/>
            <person name="Ramos H."/>
            <person name="Acharya C.R."/>
            <person name="Conrad A.L."/>
            <person name="Taylor H.L."/>
            <person name="Dejesa L.C."/>
            <person name="Shah M.K."/>
            <person name="O'huallachain M.E."/>
            <person name="Lince M.T."/>
            <person name="Blankenship R.E."/>
            <person name="Beatty J.T."/>
            <person name="Touchman J.W."/>
        </authorList>
    </citation>
    <scope>NUCLEOTIDE SEQUENCE [LARGE SCALE GENOMIC DNA]</scope>
    <source>
        <strain evidence="18">ATCC 33942 / OCh 114</strain>
    </source>
</reference>
<dbReference type="KEGG" id="rde:RD1_3778"/>
<comment type="cofactor">
    <cofactor evidence="1 14">
        <name>pyridoxal 5'-phosphate</name>
        <dbReference type="ChEBI" id="CHEBI:597326"/>
    </cofactor>
</comment>
<dbReference type="Pfam" id="PF00155">
    <property type="entry name" value="Aminotran_1_2"/>
    <property type="match status" value="1"/>
</dbReference>
<keyword evidence="18" id="KW-1185">Reference proteome</keyword>
<dbReference type="STRING" id="375451.RD1_3778"/>
<dbReference type="OrthoDB" id="9807157at2"/>
<dbReference type="RefSeq" id="WP_011569857.1">
    <property type="nucleotide sequence ID" value="NC_008209.1"/>
</dbReference>
<dbReference type="GO" id="GO:0003870">
    <property type="term" value="F:5-aminolevulinate synthase activity"/>
    <property type="evidence" value="ECO:0007669"/>
    <property type="project" value="UniProtKB-EC"/>
</dbReference>
<dbReference type="Proteomes" id="UP000007029">
    <property type="component" value="Chromosome"/>
</dbReference>
<evidence type="ECO:0000256" key="15">
    <source>
        <dbReference type="RuleBase" id="RU910713"/>
    </source>
</evidence>
<dbReference type="PANTHER" id="PTHR13693:SF102">
    <property type="entry name" value="2-AMINO-3-KETOBUTYRATE COENZYME A LIGASE, MITOCHONDRIAL"/>
    <property type="match status" value="1"/>
</dbReference>
<comment type="catalytic activity">
    <reaction evidence="13 15">
        <text>succinyl-CoA + glycine + H(+) = 5-aminolevulinate + CO2 + CoA</text>
        <dbReference type="Rhea" id="RHEA:12921"/>
        <dbReference type="ChEBI" id="CHEBI:15378"/>
        <dbReference type="ChEBI" id="CHEBI:16526"/>
        <dbReference type="ChEBI" id="CHEBI:57287"/>
        <dbReference type="ChEBI" id="CHEBI:57292"/>
        <dbReference type="ChEBI" id="CHEBI:57305"/>
        <dbReference type="ChEBI" id="CHEBI:356416"/>
        <dbReference type="EC" id="2.3.1.37"/>
    </reaction>
</comment>
<evidence type="ECO:0000256" key="4">
    <source>
        <dbReference type="ARBA" id="ARBA00011738"/>
    </source>
</evidence>
<evidence type="ECO:0000259" key="16">
    <source>
        <dbReference type="Pfam" id="PF00155"/>
    </source>
</evidence>
<evidence type="ECO:0000256" key="8">
    <source>
        <dbReference type="ARBA" id="ARBA00023133"/>
    </source>
</evidence>
<dbReference type="AlphaFoldDB" id="Q161U7"/>
<organism evidence="17 18">
    <name type="scientific">Roseobacter denitrificans (strain ATCC 33942 / OCh 114)</name>
    <name type="common">Erythrobacter sp. (strain OCh 114)</name>
    <name type="synonym">Roseobacter denitrificans</name>
    <dbReference type="NCBI Taxonomy" id="375451"/>
    <lineage>
        <taxon>Bacteria</taxon>
        <taxon>Pseudomonadati</taxon>
        <taxon>Pseudomonadota</taxon>
        <taxon>Alphaproteobacteria</taxon>
        <taxon>Rhodobacterales</taxon>
        <taxon>Roseobacteraceae</taxon>
        <taxon>Roseobacter</taxon>
    </lineage>
</organism>
<evidence type="ECO:0000256" key="11">
    <source>
        <dbReference type="ARBA" id="ARBA00031945"/>
    </source>
</evidence>
<dbReference type="FunFam" id="3.40.640.10:FF:000006">
    <property type="entry name" value="5-aminolevulinate synthase, mitochondrial"/>
    <property type="match status" value="1"/>
</dbReference>
<dbReference type="CDD" id="cd06454">
    <property type="entry name" value="KBL_like"/>
    <property type="match status" value="1"/>
</dbReference>
<evidence type="ECO:0000256" key="13">
    <source>
        <dbReference type="ARBA" id="ARBA00047654"/>
    </source>
</evidence>
<evidence type="ECO:0000256" key="10">
    <source>
        <dbReference type="ARBA" id="ARBA00031691"/>
    </source>
</evidence>
<dbReference type="UniPathway" id="UPA00251">
    <property type="reaction ID" value="UER00375"/>
</dbReference>
<evidence type="ECO:0000256" key="2">
    <source>
        <dbReference type="ARBA" id="ARBA00005029"/>
    </source>
</evidence>
<comment type="similarity">
    <text evidence="3 14">Belongs to the class-II pyridoxal-phosphate-dependent aminotransferase family.</text>
</comment>
<evidence type="ECO:0000256" key="1">
    <source>
        <dbReference type="ARBA" id="ARBA00001933"/>
    </source>
</evidence>
<dbReference type="InterPro" id="IPR001917">
    <property type="entry name" value="Aminotrans_II_pyridoxalP_BS"/>
</dbReference>
<dbReference type="InterPro" id="IPR010961">
    <property type="entry name" value="4pyrrol_synth_NH2levulA_synth"/>
</dbReference>
<dbReference type="InterPro" id="IPR004839">
    <property type="entry name" value="Aminotransferase_I/II_large"/>
</dbReference>
<accession>Q161U7</accession>
<dbReference type="PANTHER" id="PTHR13693">
    <property type="entry name" value="CLASS II AMINOTRANSFERASE/8-AMINO-7-OXONONANOATE SYNTHASE"/>
    <property type="match status" value="1"/>
</dbReference>
<dbReference type="PROSITE" id="PS00599">
    <property type="entry name" value="AA_TRANSFER_CLASS_2"/>
    <property type="match status" value="1"/>
</dbReference>
<dbReference type="HOGENOM" id="CLU_015846_11_1_5"/>
<evidence type="ECO:0000256" key="6">
    <source>
        <dbReference type="ARBA" id="ARBA00022679"/>
    </source>
</evidence>
<evidence type="ECO:0000256" key="5">
    <source>
        <dbReference type="ARBA" id="ARBA00013257"/>
    </source>
</evidence>
<dbReference type="Gene3D" id="3.40.640.10">
    <property type="entry name" value="Type I PLP-dependent aspartate aminotransferase-like (Major domain)"/>
    <property type="match status" value="1"/>
</dbReference>
<keyword evidence="9 15" id="KW-0012">Acyltransferase</keyword>
<evidence type="ECO:0000256" key="14">
    <source>
        <dbReference type="RuleBase" id="RU003693"/>
    </source>
</evidence>
<evidence type="ECO:0000256" key="9">
    <source>
        <dbReference type="ARBA" id="ARBA00023315"/>
    </source>
</evidence>
<evidence type="ECO:0000256" key="12">
    <source>
        <dbReference type="ARBA" id="ARBA00032773"/>
    </source>
</evidence>
<dbReference type="NCBIfam" id="TIGR01821">
    <property type="entry name" value="5aminolev_synth"/>
    <property type="match status" value="1"/>
</dbReference>
<comment type="subunit">
    <text evidence="4">Homodimer.</text>
</comment>
<protein>
    <recommendedName>
        <fullName evidence="5 15">5-aminolevulinate synthase</fullName>
        <ecNumber evidence="5 15">2.3.1.37</ecNumber>
    </recommendedName>
    <alternativeName>
        <fullName evidence="10 15">5-aminolevulinic acid synthase</fullName>
    </alternativeName>
    <alternativeName>
        <fullName evidence="11 15">Delta-ALA synthase</fullName>
    </alternativeName>
    <alternativeName>
        <fullName evidence="12 15">Delta-aminolevulinate synthase</fullName>
    </alternativeName>
</protein>
<feature type="domain" description="Aminotransferase class I/classII large" evidence="16">
    <location>
        <begin position="46"/>
        <end position="390"/>
    </location>
</feature>
<dbReference type="GO" id="GO:0030170">
    <property type="term" value="F:pyridoxal phosphate binding"/>
    <property type="evidence" value="ECO:0007669"/>
    <property type="project" value="UniProtKB-UniRule"/>
</dbReference>
<dbReference type="InterPro" id="IPR050087">
    <property type="entry name" value="AON_synthase_class-II"/>
</dbReference>
<name>Q161U7_ROSDO</name>
<dbReference type="InterPro" id="IPR015421">
    <property type="entry name" value="PyrdxlP-dep_Trfase_major"/>
</dbReference>
<sequence length="407" mass="43945">MDYGSYFAKTLSGLKEEGNYRVFAELERERGAFPRARSHGGETEKPVTIWCSNDYLGMGQHPDVLGAMHDALDRCGAGAGGTRNISGTTHDHVLLEAELADLHGKESALLFTSGYVSNWAALGTLAGKIPNCLVLSDALNHASMIEGIRHSKAERQIWKHNDLADLETKLAQQPLDRPKLIAFESVYSMDGDIAPIADICDLADKYNAMTYLDEVHAVGLYGPRGGGIAEREGLMDRLTVIQGTLGKAFGVVGGYIAASADLCDFVRSFASGFIFTTALPPAVAAGAAASVRHLKTSQAERNAHQDRVAAVRARLDALGIPHEMNPSHIIPVMVGCPVKCKYISDILMRDFGVYIQPINYPTVPKGTERLRITPSPVHSAADIDHLVSALGQLWTQCELARLPMAAQ</sequence>
<evidence type="ECO:0000256" key="3">
    <source>
        <dbReference type="ARBA" id="ARBA00008392"/>
    </source>
</evidence>
<dbReference type="EC" id="2.3.1.37" evidence="5 15"/>
<dbReference type="InterPro" id="IPR015422">
    <property type="entry name" value="PyrdxlP-dep_Trfase_small"/>
</dbReference>
<comment type="pathway">
    <text evidence="2 15">Porphyrin-containing compound metabolism; protoporphyrin-IX biosynthesis; 5-aminolevulinate from glycine: step 1/1.</text>
</comment>
<keyword evidence="7 14" id="KW-0663">Pyridoxal phosphate</keyword>
<keyword evidence="6 15" id="KW-0808">Transferase</keyword>
<gene>
    <name evidence="17" type="primary">hemA</name>
    <name evidence="17" type="ordered locus">RD1_3778</name>
</gene>
<dbReference type="EMBL" id="CP000362">
    <property type="protein sequence ID" value="ABG33246.1"/>
    <property type="molecule type" value="Genomic_DNA"/>
</dbReference>
<evidence type="ECO:0000313" key="17">
    <source>
        <dbReference type="EMBL" id="ABG33246.1"/>
    </source>
</evidence>
<evidence type="ECO:0000313" key="18">
    <source>
        <dbReference type="Proteomes" id="UP000007029"/>
    </source>
</evidence>
<dbReference type="GO" id="GO:0006782">
    <property type="term" value="P:protoporphyrinogen IX biosynthetic process"/>
    <property type="evidence" value="ECO:0007669"/>
    <property type="project" value="UniProtKB-UniRule"/>
</dbReference>
<dbReference type="SUPFAM" id="SSF53383">
    <property type="entry name" value="PLP-dependent transferases"/>
    <property type="match status" value="1"/>
</dbReference>
<keyword evidence="8 15" id="KW-0350">Heme biosynthesis</keyword>
<dbReference type="eggNOG" id="COG0156">
    <property type="taxonomic scope" value="Bacteria"/>
</dbReference>
<evidence type="ECO:0000256" key="7">
    <source>
        <dbReference type="ARBA" id="ARBA00022898"/>
    </source>
</evidence>